<evidence type="ECO:0000313" key="4">
    <source>
        <dbReference type="Proteomes" id="UP000189475"/>
    </source>
</evidence>
<dbReference type="InterPro" id="IPR029058">
    <property type="entry name" value="AB_hydrolase_fold"/>
</dbReference>
<dbReference type="Gene3D" id="2.60.120.260">
    <property type="entry name" value="Galactose-binding domain-like"/>
    <property type="match status" value="1"/>
</dbReference>
<evidence type="ECO:0000259" key="2">
    <source>
        <dbReference type="SMART" id="SM00939"/>
    </source>
</evidence>
<dbReference type="NCBIfam" id="TIGR00976">
    <property type="entry name" value="CocE_NonD"/>
    <property type="match status" value="1"/>
</dbReference>
<dbReference type="SMART" id="SM00939">
    <property type="entry name" value="PepX_C"/>
    <property type="match status" value="1"/>
</dbReference>
<reference evidence="3 4" key="1">
    <citation type="submission" date="2017-02" db="EMBL/GenBank/DDBJ databases">
        <authorList>
            <person name="Peterson S.W."/>
        </authorList>
    </citation>
    <scope>NUCLEOTIDE SEQUENCE [LARGE SCALE GENOMIC DNA]</scope>
    <source>
        <strain evidence="3 4">CECT 9027</strain>
    </source>
</reference>
<dbReference type="InterPro" id="IPR013736">
    <property type="entry name" value="Xaa-Pro_dipept_C"/>
</dbReference>
<name>A0A1R4B5M3_9VIBR</name>
<dbReference type="SUPFAM" id="SSF49785">
    <property type="entry name" value="Galactose-binding domain-like"/>
    <property type="match status" value="1"/>
</dbReference>
<dbReference type="Pfam" id="PF08530">
    <property type="entry name" value="PepX_C"/>
    <property type="match status" value="1"/>
</dbReference>
<dbReference type="InterPro" id="IPR000383">
    <property type="entry name" value="Xaa-Pro-like_dom"/>
</dbReference>
<protein>
    <submittedName>
        <fullName evidence="3">Cocaine esterase</fullName>
        <ecNumber evidence="3">3.1.1.84</ecNumber>
    </submittedName>
</protein>
<keyword evidence="1 3" id="KW-0378">Hydrolase</keyword>
<dbReference type="Proteomes" id="UP000189475">
    <property type="component" value="Unassembled WGS sequence"/>
</dbReference>
<accession>A0A1R4B5M3</accession>
<dbReference type="Pfam" id="PF02129">
    <property type="entry name" value="Peptidase_S15"/>
    <property type="match status" value="1"/>
</dbReference>
<gene>
    <name evidence="3" type="primary">cocE</name>
    <name evidence="3" type="ORF">VPAL9027_02214</name>
</gene>
<feature type="domain" description="Xaa-Pro dipeptidyl-peptidase C-terminal" evidence="2">
    <location>
        <begin position="286"/>
        <end position="521"/>
    </location>
</feature>
<dbReference type="Gene3D" id="3.40.50.1820">
    <property type="entry name" value="alpha/beta hydrolase"/>
    <property type="match status" value="1"/>
</dbReference>
<sequence length="665" mass="75717">MMNDIVEIHHAMLPLPDGTQLAYRAWMPKDASSEPVPAILEFLPYRKNDGTIVRDEITMPETAAHGYACIRVDLRGCGESDGHMSDEYTAQELQDGQDVLAWIATQPWCDGNVGMVGISWGGFNSLQIAALNPPELKAIITQCSTDDRYRDDVHYMGGCLLNDNLDWASFFWAYAQGRAPDKALVGENWKDQWLERLERMPLLAKPWLTEQLRNEYWQHASVCEDYSAIKVPVYAMSGWADNYRDTVFSLLKNLSVPCRGLVGPWAHKYPNIAYPNPKMDYVKESVRWWDRWLKGIENGLEDEPALSYYLQDSVRAQTDYAHRPGQWISEPCWPSPNTCSQRYFLNEKQLSATANPAAPLLSVSSPQTTGLNGGRLCVGIRQDMEQPADQRADDAGSLTFDTLPLTEDLALAGQVVATLSLRSDKPTAQVAVRVCDVHPDGSSTRISVGVLNLNHSDNHATFTQLDPDTWYSVEVALKHVAYKVPQGHRLRISISTAYWPLIWPSADHATLTLNPAKSMIEVPYRETWETEFEPPVYDKPVSYDGESLRAYDSQRMVHHDYKTGLVCLETRDDFGRQHFNSCQTEIDMRMKQFQTIHPDDPLSAESELFYELDMGRDGWWTGLTAHYHMHCDYDYFYITARWQALEGEQVIFEKEFKETIERTGV</sequence>
<dbReference type="InterPro" id="IPR050585">
    <property type="entry name" value="Xaa-Pro_dipeptidyl-ppase/CocE"/>
</dbReference>
<proteinExistence type="predicted"/>
<dbReference type="PANTHER" id="PTHR43056">
    <property type="entry name" value="PEPTIDASE S9 PROLYL OLIGOPEPTIDASE"/>
    <property type="match status" value="1"/>
</dbReference>
<dbReference type="PANTHER" id="PTHR43056:SF10">
    <property type="entry name" value="COCE_NOND FAMILY, PUTATIVE (AFU_ORTHOLOGUE AFUA_7G00600)-RELATED"/>
    <property type="match status" value="1"/>
</dbReference>
<evidence type="ECO:0000256" key="1">
    <source>
        <dbReference type="ARBA" id="ARBA00022801"/>
    </source>
</evidence>
<dbReference type="InterPro" id="IPR008979">
    <property type="entry name" value="Galactose-bd-like_sf"/>
</dbReference>
<dbReference type="InterPro" id="IPR005674">
    <property type="entry name" value="CocE/Ser_esterase"/>
</dbReference>
<dbReference type="Gene3D" id="1.10.3020.10">
    <property type="entry name" value="alpha-amino acid ester hydrolase ( Helical cap domain)"/>
    <property type="match status" value="1"/>
</dbReference>
<dbReference type="STRING" id="1918946.VPAL9027_02214"/>
<dbReference type="EC" id="3.1.1.84" evidence="3"/>
<dbReference type="SUPFAM" id="SSF53474">
    <property type="entry name" value="alpha/beta-Hydrolases"/>
    <property type="match status" value="1"/>
</dbReference>
<keyword evidence="4" id="KW-1185">Reference proteome</keyword>
<organism evidence="3 4">
    <name type="scientific">Vibrio palustris</name>
    <dbReference type="NCBI Taxonomy" id="1918946"/>
    <lineage>
        <taxon>Bacteria</taxon>
        <taxon>Pseudomonadati</taxon>
        <taxon>Pseudomonadota</taxon>
        <taxon>Gammaproteobacteria</taxon>
        <taxon>Vibrionales</taxon>
        <taxon>Vibrionaceae</taxon>
        <taxon>Vibrio</taxon>
    </lineage>
</organism>
<dbReference type="RefSeq" id="WP_235861866.1">
    <property type="nucleotide sequence ID" value="NZ_AP024888.1"/>
</dbReference>
<dbReference type="GO" id="GO:0008239">
    <property type="term" value="F:dipeptidyl-peptidase activity"/>
    <property type="evidence" value="ECO:0007669"/>
    <property type="project" value="InterPro"/>
</dbReference>
<evidence type="ECO:0000313" key="3">
    <source>
        <dbReference type="EMBL" id="SJL84232.1"/>
    </source>
</evidence>
<dbReference type="AlphaFoldDB" id="A0A1R4B5M3"/>
<dbReference type="EMBL" id="FUFT01000005">
    <property type="protein sequence ID" value="SJL84232.1"/>
    <property type="molecule type" value="Genomic_DNA"/>
</dbReference>